<dbReference type="Proteomes" id="UP001233999">
    <property type="component" value="Unassembled WGS sequence"/>
</dbReference>
<proteinExistence type="predicted"/>
<reference evidence="1" key="1">
    <citation type="journal article" date="2023" name="IScience">
        <title>Live-bearing cockroach genome reveals convergent evolutionary mechanisms linked to viviparity in insects and beyond.</title>
        <authorList>
            <person name="Fouks B."/>
            <person name="Harrison M.C."/>
            <person name="Mikhailova A.A."/>
            <person name="Marchal E."/>
            <person name="English S."/>
            <person name="Carruthers M."/>
            <person name="Jennings E.C."/>
            <person name="Chiamaka E.L."/>
            <person name="Frigard R.A."/>
            <person name="Pippel M."/>
            <person name="Attardo G.M."/>
            <person name="Benoit J.B."/>
            <person name="Bornberg-Bauer E."/>
            <person name="Tobe S.S."/>
        </authorList>
    </citation>
    <scope>NUCLEOTIDE SEQUENCE</scope>
    <source>
        <strain evidence="1">Stay&amp;Tobe</strain>
    </source>
</reference>
<accession>A0AAD8EQY1</accession>
<reference evidence="1" key="2">
    <citation type="submission" date="2023-05" db="EMBL/GenBank/DDBJ databases">
        <authorList>
            <person name="Fouks B."/>
        </authorList>
    </citation>
    <scope>NUCLEOTIDE SEQUENCE</scope>
    <source>
        <strain evidence="1">Stay&amp;Tobe</strain>
        <tissue evidence="1">Testes</tissue>
    </source>
</reference>
<organism evidence="1 2">
    <name type="scientific">Diploptera punctata</name>
    <name type="common">Pacific beetle cockroach</name>
    <dbReference type="NCBI Taxonomy" id="6984"/>
    <lineage>
        <taxon>Eukaryota</taxon>
        <taxon>Metazoa</taxon>
        <taxon>Ecdysozoa</taxon>
        <taxon>Arthropoda</taxon>
        <taxon>Hexapoda</taxon>
        <taxon>Insecta</taxon>
        <taxon>Pterygota</taxon>
        <taxon>Neoptera</taxon>
        <taxon>Polyneoptera</taxon>
        <taxon>Dictyoptera</taxon>
        <taxon>Blattodea</taxon>
        <taxon>Blaberoidea</taxon>
        <taxon>Blaberidae</taxon>
        <taxon>Diplopterinae</taxon>
        <taxon>Diploptera</taxon>
    </lineage>
</organism>
<feature type="non-terminal residue" evidence="1">
    <location>
        <position position="113"/>
    </location>
</feature>
<comment type="caution">
    <text evidence="1">The sequence shown here is derived from an EMBL/GenBank/DDBJ whole genome shotgun (WGS) entry which is preliminary data.</text>
</comment>
<sequence>SLAEISILLLPKPKSELRTKRGGVIVVKVLRYKPKSRGFKSRNDLCVPMIVPRLTDRRKHYFHEHSTKLPTVCYAPRLLSPCVTEKILQHLDLKYSIWIIENKKNIKYEITLI</sequence>
<evidence type="ECO:0000313" key="2">
    <source>
        <dbReference type="Proteomes" id="UP001233999"/>
    </source>
</evidence>
<evidence type="ECO:0000313" key="1">
    <source>
        <dbReference type="EMBL" id="KAJ9599126.1"/>
    </source>
</evidence>
<protein>
    <submittedName>
        <fullName evidence="1">Uncharacterized protein</fullName>
    </submittedName>
</protein>
<name>A0AAD8EQY1_DIPPU</name>
<gene>
    <name evidence="1" type="ORF">L9F63_010394</name>
</gene>
<feature type="non-terminal residue" evidence="1">
    <location>
        <position position="1"/>
    </location>
</feature>
<dbReference type="EMBL" id="JASPKZ010000831">
    <property type="protein sequence ID" value="KAJ9599126.1"/>
    <property type="molecule type" value="Genomic_DNA"/>
</dbReference>
<keyword evidence="2" id="KW-1185">Reference proteome</keyword>
<dbReference type="AlphaFoldDB" id="A0AAD8EQY1"/>